<feature type="domain" description="Autotransporter" evidence="2">
    <location>
        <begin position="212"/>
        <end position="456"/>
    </location>
</feature>
<protein>
    <submittedName>
        <fullName evidence="3">Autotransporter beta-domain-containing protein</fullName>
    </submittedName>
</protein>
<dbReference type="Pfam" id="PF03797">
    <property type="entry name" value="Autotransporter"/>
    <property type="match status" value="1"/>
</dbReference>
<evidence type="ECO:0000313" key="3">
    <source>
        <dbReference type="EMBL" id="SDZ22047.1"/>
    </source>
</evidence>
<reference evidence="4" key="1">
    <citation type="submission" date="2016-10" db="EMBL/GenBank/DDBJ databases">
        <authorList>
            <person name="Varghese N."/>
            <person name="Submissions S."/>
        </authorList>
    </citation>
    <scope>NUCLEOTIDE SEQUENCE [LARGE SCALE GENOMIC DNA]</scope>
    <source>
        <strain evidence="4">DSM 100420</strain>
    </source>
</reference>
<dbReference type="OrthoDB" id="7658215at2"/>
<dbReference type="SUPFAM" id="SSF103515">
    <property type="entry name" value="Autotransporter"/>
    <property type="match status" value="1"/>
</dbReference>
<organism evidence="3 4">
    <name type="scientific">Jannaschia faecimaris</name>
    <dbReference type="NCBI Taxonomy" id="1244108"/>
    <lineage>
        <taxon>Bacteria</taxon>
        <taxon>Pseudomonadati</taxon>
        <taxon>Pseudomonadota</taxon>
        <taxon>Alphaproteobacteria</taxon>
        <taxon>Rhodobacterales</taxon>
        <taxon>Roseobacteraceae</taxon>
        <taxon>Jannaschia</taxon>
    </lineage>
</organism>
<dbReference type="PROSITE" id="PS51208">
    <property type="entry name" value="AUTOTRANSPORTER"/>
    <property type="match status" value="1"/>
</dbReference>
<dbReference type="SMART" id="SM00869">
    <property type="entry name" value="Autotransporter"/>
    <property type="match status" value="1"/>
</dbReference>
<keyword evidence="1" id="KW-0732">Signal</keyword>
<evidence type="ECO:0000256" key="1">
    <source>
        <dbReference type="SAM" id="SignalP"/>
    </source>
</evidence>
<dbReference type="EMBL" id="FNPX01000008">
    <property type="protein sequence ID" value="SDZ22047.1"/>
    <property type="molecule type" value="Genomic_DNA"/>
</dbReference>
<evidence type="ECO:0000313" key="4">
    <source>
        <dbReference type="Proteomes" id="UP000198914"/>
    </source>
</evidence>
<dbReference type="InterPro" id="IPR005546">
    <property type="entry name" value="Autotransporte_beta"/>
</dbReference>
<dbReference type="AlphaFoldDB" id="A0A1H3R8Q1"/>
<keyword evidence="4" id="KW-1185">Reference proteome</keyword>
<sequence length="456" mass="46820">MCKRVSSGLTYAVLMAATMALGGEAQAQNFTISGTVSQAETIANGSAFVSNDFPTDRFQITIVDAANLSLTLNSANFASLFPTRAHIGIRSEAESTAGTIFPALPIYGVSSDASGLLWPKTRDLSGLFANGNYELFFASDYESVDGGPYSFTVNGAILGWPPAVAAQLSALSQGSASLSRGIVIMAGEVAATKANDGLSTGTSTTTASSRGTDPTAINTWVKFTGFVVNGNDLRQTATGFQLGGDMHVMSNLALGLSIGHSEVNSNAGGFDLSGDLTFIQPYLAYVNGPMRAEASLIYGRGDFEQVSLGGTGTADTTLVAATLSGAYDYVLAEGHTLSPMASLSYGKEESKGTGGTLAGAGTETTTFGRASIGARYTRAFDIGTAFVGAHADYDYSNGDANLIAGFDDDTGLAGRVELGVNAAITDRLNLRTNMSVGGLGTSTKDVAAGLTLSMSF</sequence>
<dbReference type="Proteomes" id="UP000198914">
    <property type="component" value="Unassembled WGS sequence"/>
</dbReference>
<dbReference type="Gene3D" id="2.40.128.130">
    <property type="entry name" value="Autotransporter beta-domain"/>
    <property type="match status" value="1"/>
</dbReference>
<name>A0A1H3R8Q1_9RHOB</name>
<dbReference type="InterPro" id="IPR036709">
    <property type="entry name" value="Autotransporte_beta_dom_sf"/>
</dbReference>
<gene>
    <name evidence="3" type="ORF">SAMN05444004_1086</name>
</gene>
<accession>A0A1H3R8Q1</accession>
<feature type="signal peptide" evidence="1">
    <location>
        <begin position="1"/>
        <end position="27"/>
    </location>
</feature>
<evidence type="ECO:0000259" key="2">
    <source>
        <dbReference type="PROSITE" id="PS51208"/>
    </source>
</evidence>
<feature type="chain" id="PRO_5011621832" evidence="1">
    <location>
        <begin position="28"/>
        <end position="456"/>
    </location>
</feature>
<proteinExistence type="predicted"/>